<protein>
    <recommendedName>
        <fullName evidence="4">Enolase-phosphatase E1</fullName>
        <ecNumber evidence="4">3.1.3.77</ecNumber>
    </recommendedName>
    <alternativeName>
        <fullName evidence="4">2,3-diketo-5-methylthio-1-phosphopentane phosphatase</fullName>
    </alternativeName>
</protein>
<accession>I4BC10</accession>
<dbReference type="NCBIfam" id="TIGR01691">
    <property type="entry name" value="enolase-ppase"/>
    <property type="match status" value="1"/>
</dbReference>
<proteinExistence type="inferred from homology"/>
<keyword evidence="1 4" id="KW-0028">Amino-acid biosynthesis</keyword>
<comment type="cofactor">
    <cofactor evidence="4">
        <name>Mg(2+)</name>
        <dbReference type="ChEBI" id="CHEBI:18420"/>
    </cofactor>
    <text evidence="4">Binds 1 Mg(2+) ion per subunit.</text>
</comment>
<dbReference type="InterPro" id="IPR036412">
    <property type="entry name" value="HAD-like_sf"/>
</dbReference>
<comment type="subunit">
    <text evidence="4">Monomer.</text>
</comment>
<comment type="catalytic activity">
    <reaction evidence="4">
        <text>5-methylsulfanyl-2,3-dioxopentyl phosphate + H2O = 1,2-dihydroxy-5-(methylsulfanyl)pent-1-en-3-one + phosphate</text>
        <dbReference type="Rhea" id="RHEA:21700"/>
        <dbReference type="ChEBI" id="CHEBI:15377"/>
        <dbReference type="ChEBI" id="CHEBI:43474"/>
        <dbReference type="ChEBI" id="CHEBI:49252"/>
        <dbReference type="ChEBI" id="CHEBI:58828"/>
        <dbReference type="EC" id="3.1.3.77"/>
    </reaction>
</comment>
<dbReference type="PRINTS" id="PR00413">
    <property type="entry name" value="HADHALOGNASE"/>
</dbReference>
<dbReference type="HOGENOM" id="CLU_023273_0_0_12"/>
<keyword evidence="6" id="KW-1185">Reference proteome</keyword>
<dbReference type="SFLD" id="SFLDF00044">
    <property type="entry name" value="enolase-phosphatase"/>
    <property type="match status" value="1"/>
</dbReference>
<dbReference type="InterPro" id="IPR023214">
    <property type="entry name" value="HAD_sf"/>
</dbReference>
<dbReference type="PANTHER" id="PTHR20371:SF1">
    <property type="entry name" value="ENOLASE-PHOSPHATASE E1"/>
    <property type="match status" value="1"/>
</dbReference>
<keyword evidence="4" id="KW-0479">Metal-binding</keyword>
<dbReference type="SUPFAM" id="SSF56784">
    <property type="entry name" value="HAD-like"/>
    <property type="match status" value="1"/>
</dbReference>
<geneLocation type="plasmid" evidence="5 6">
    <name>pTURPA.01</name>
</geneLocation>
<dbReference type="GO" id="GO:0019509">
    <property type="term" value="P:L-methionine salvage from methylthioadenosine"/>
    <property type="evidence" value="ECO:0007669"/>
    <property type="project" value="UniProtKB-UniRule"/>
</dbReference>
<comment type="pathway">
    <text evidence="4">Amino-acid biosynthesis; L-methionine biosynthesis via salvage pathway; L-methionine from S-methyl-5-thio-alpha-D-ribose 1-phosphate: step 3/6.</text>
</comment>
<comment type="similarity">
    <text evidence="4">Belongs to the HAD-like hydrolase superfamily. MasA/MtnC family.</text>
</comment>
<evidence type="ECO:0000256" key="2">
    <source>
        <dbReference type="ARBA" id="ARBA00022801"/>
    </source>
</evidence>
<dbReference type="SFLD" id="SFLDS00003">
    <property type="entry name" value="Haloacid_Dehalogenase"/>
    <property type="match status" value="1"/>
</dbReference>
<dbReference type="SFLD" id="SFLDG01133">
    <property type="entry name" value="C1.5.4:_Enolase-phosphatase_Li"/>
    <property type="match status" value="1"/>
</dbReference>
<dbReference type="OrthoDB" id="9797416at2"/>
<keyword evidence="5" id="KW-0614">Plasmid</keyword>
<dbReference type="GO" id="GO:0000287">
    <property type="term" value="F:magnesium ion binding"/>
    <property type="evidence" value="ECO:0007669"/>
    <property type="project" value="UniProtKB-UniRule"/>
</dbReference>
<dbReference type="EMBL" id="CP002960">
    <property type="protein sequence ID" value="AFM14817.1"/>
    <property type="molecule type" value="Genomic_DNA"/>
</dbReference>
<dbReference type="UniPathway" id="UPA00904">
    <property type="reaction ID" value="UER00876"/>
</dbReference>
<dbReference type="InterPro" id="IPR023943">
    <property type="entry name" value="Enolase-ppase_E1"/>
</dbReference>
<dbReference type="Gene3D" id="1.10.720.60">
    <property type="match status" value="1"/>
</dbReference>
<dbReference type="Pfam" id="PF00702">
    <property type="entry name" value="Hydrolase"/>
    <property type="match status" value="1"/>
</dbReference>
<keyword evidence="4" id="KW-0460">Magnesium</keyword>
<dbReference type="CDD" id="cd01629">
    <property type="entry name" value="HAD_EP"/>
    <property type="match status" value="1"/>
</dbReference>
<reference evidence="5 6" key="1">
    <citation type="submission" date="2012-06" db="EMBL/GenBank/DDBJ databases">
        <title>The complete plasmid of genome of Turneriella parva DSM 21527.</title>
        <authorList>
            <consortium name="US DOE Joint Genome Institute (JGI-PGF)"/>
            <person name="Lucas S."/>
            <person name="Han J."/>
            <person name="Lapidus A."/>
            <person name="Bruce D."/>
            <person name="Goodwin L."/>
            <person name="Pitluck S."/>
            <person name="Peters L."/>
            <person name="Kyrpides N."/>
            <person name="Mavromatis K."/>
            <person name="Ivanova N."/>
            <person name="Mikhailova N."/>
            <person name="Chertkov O."/>
            <person name="Detter J.C."/>
            <person name="Tapia R."/>
            <person name="Han C."/>
            <person name="Land M."/>
            <person name="Hauser L."/>
            <person name="Markowitz V."/>
            <person name="Cheng J.-F."/>
            <person name="Hugenholtz P."/>
            <person name="Woyke T."/>
            <person name="Wu D."/>
            <person name="Gronow S."/>
            <person name="Wellnitz S."/>
            <person name="Brambilla E."/>
            <person name="Klenk H.-P."/>
            <person name="Eisen J.A."/>
        </authorList>
    </citation>
    <scope>NUCLEOTIDE SEQUENCE [LARGE SCALE GENOMIC DNA]</scope>
    <source>
        <strain evidence="6">ATCC BAA-1111 / DSM 21527 / NCTC 11395 / H</strain>
        <plasmid evidence="6">Plasmid pTURPA.01</plasmid>
    </source>
</reference>
<dbReference type="HAMAP" id="MF_01681">
    <property type="entry name" value="Salvage_MtnC"/>
    <property type="match status" value="1"/>
</dbReference>
<evidence type="ECO:0000256" key="4">
    <source>
        <dbReference type="HAMAP-Rule" id="MF_01681"/>
    </source>
</evidence>
<dbReference type="PANTHER" id="PTHR20371">
    <property type="entry name" value="ENOLASE-PHOSPHATASE E1"/>
    <property type="match status" value="1"/>
</dbReference>
<gene>
    <name evidence="4" type="primary">mtnC</name>
    <name evidence="5" type="ordered locus">Turpa_0015</name>
</gene>
<dbReference type="AlphaFoldDB" id="I4BC10"/>
<dbReference type="KEGG" id="tpx:Turpa_0015"/>
<evidence type="ECO:0000313" key="5">
    <source>
        <dbReference type="EMBL" id="AFM14817.1"/>
    </source>
</evidence>
<comment type="function">
    <text evidence="4">Bifunctional enzyme that catalyzes the enolization of 2,3-diketo-5-methylthiopentyl-1-phosphate (DK-MTP-1-P) into the intermediate 2-hydroxy-3-keto-5-methylthiopentenyl-1-phosphate (HK-MTPenyl-1-P), which is then dephosphorylated to form the acireductone 1,2-dihydroxy-3-keto-5-methylthiopentene (DHK-MTPene).</text>
</comment>
<evidence type="ECO:0000313" key="6">
    <source>
        <dbReference type="Proteomes" id="UP000006048"/>
    </source>
</evidence>
<dbReference type="EC" id="3.1.3.77" evidence="4"/>
<dbReference type="GO" id="GO:0043715">
    <property type="term" value="F:2,3-diketo-5-methylthiopentyl-1-phosphate enolase activity"/>
    <property type="evidence" value="ECO:0007669"/>
    <property type="project" value="UniProtKB-UniRule"/>
</dbReference>
<dbReference type="GO" id="GO:0043874">
    <property type="term" value="F:acireductone synthase activity"/>
    <property type="evidence" value="ECO:0007669"/>
    <property type="project" value="UniProtKB-EC"/>
</dbReference>
<keyword evidence="2 4" id="KW-0378">Hydrolase</keyword>
<dbReference type="NCBIfam" id="TIGR01549">
    <property type="entry name" value="HAD-SF-IA-v1"/>
    <property type="match status" value="1"/>
</dbReference>
<name>I4BC10_TURPD</name>
<evidence type="ECO:0000256" key="3">
    <source>
        <dbReference type="ARBA" id="ARBA00023167"/>
    </source>
</evidence>
<dbReference type="Proteomes" id="UP000006048">
    <property type="component" value="Plasmid pTURPA.01"/>
</dbReference>
<organism evidence="5 6">
    <name type="scientific">Turneriella parva (strain ATCC BAA-1111 / DSM 21527 / NCTC 11395 / H)</name>
    <name type="common">Leptospira parva</name>
    <dbReference type="NCBI Taxonomy" id="869212"/>
    <lineage>
        <taxon>Bacteria</taxon>
        <taxon>Pseudomonadati</taxon>
        <taxon>Spirochaetota</taxon>
        <taxon>Spirochaetia</taxon>
        <taxon>Leptospirales</taxon>
        <taxon>Leptospiraceae</taxon>
        <taxon>Turneriella</taxon>
    </lineage>
</organism>
<dbReference type="Gene3D" id="3.40.50.1000">
    <property type="entry name" value="HAD superfamily/HAD-like"/>
    <property type="match status" value="1"/>
</dbReference>
<dbReference type="GO" id="GO:0043716">
    <property type="term" value="F:2-hydroxy-3-keto-5-methylthiopentenyl-1-phosphate phosphatase activity"/>
    <property type="evidence" value="ECO:0007669"/>
    <property type="project" value="UniProtKB-UniRule"/>
</dbReference>
<comment type="pathway">
    <text evidence="4">Amino-acid biosynthesis; L-methionine biosynthesis via salvage pathway; L-methionine from S-methyl-5-thio-alpha-D-ribose 1-phosphate: step 4/6.</text>
</comment>
<evidence type="ECO:0000256" key="1">
    <source>
        <dbReference type="ARBA" id="ARBA00022605"/>
    </source>
</evidence>
<dbReference type="SFLD" id="SFLDG01129">
    <property type="entry name" value="C1.5:_HAD__Beta-PGM__Phosphata"/>
    <property type="match status" value="1"/>
</dbReference>
<dbReference type="PATRIC" id="fig|869212.3.peg.4224"/>
<dbReference type="RefSeq" id="WP_014805292.1">
    <property type="nucleotide sequence ID" value="NC_018021.1"/>
</dbReference>
<dbReference type="InterPro" id="IPR006439">
    <property type="entry name" value="HAD-SF_hydro_IA"/>
</dbReference>
<sequence length="235" mass="26233">MKIQAVVCDIEGTTSSISFVHRVLFPLSLERMHDYLRENAADRELKAQLAELWVRLFPGQPQSADMPEILERKLVEFIQNDVKDTTLKWVQGKIWKQAFESGVVKGHVYPEVAGFFERWISQGMSLYIYSSGSVEAQQLLFRHSQAGDLTRFLRGYFDTTTGPKRETDSYRSIAKSIGVEPASILFLSDITAELDAAQTAGFKTCLLLRGAAATPAGYTGPTAADFAGVHQQFFL</sequence>
<keyword evidence="3 4" id="KW-0486">Methionine biosynthesis</keyword>